<dbReference type="Proteomes" id="UP000053707">
    <property type="component" value="Unassembled WGS sequence"/>
</dbReference>
<reference evidence="3 4" key="1">
    <citation type="submission" date="2016-01" db="EMBL/GenBank/DDBJ databases">
        <authorList>
            <consortium name="TB Trials Study Group"/>
            <person name="Sutton G."/>
            <person name="Brinkac L."/>
            <person name="Sanka R."/>
            <person name="Adams M."/>
            <person name="Lau E.L."/>
            <person name="Macaden R."/>
            <person name="Grewal H.M.S."/>
        </authorList>
    </citation>
    <scope>NUCLEOTIDE SEQUENCE [LARGE SCALE GENOMIC DNA]</scope>
    <source>
        <strain evidence="3 4">IS-1744</strain>
    </source>
</reference>
<dbReference type="RefSeq" id="WP_064393692.1">
    <property type="nucleotide sequence ID" value="NZ_LQIR01000001.1"/>
</dbReference>
<dbReference type="EMBL" id="LQIR01000001">
    <property type="protein sequence ID" value="KUI20891.1"/>
    <property type="molecule type" value="Genomic_DNA"/>
</dbReference>
<accession>A0A101ADB3</accession>
<evidence type="ECO:0000256" key="1">
    <source>
        <dbReference type="ARBA" id="ARBA00006817"/>
    </source>
</evidence>
<dbReference type="SUPFAM" id="SSF55961">
    <property type="entry name" value="Bet v1-like"/>
    <property type="match status" value="1"/>
</dbReference>
<dbReference type="Gene3D" id="3.30.530.20">
    <property type="match status" value="1"/>
</dbReference>
<evidence type="ECO:0000259" key="2">
    <source>
        <dbReference type="Pfam" id="PF08327"/>
    </source>
</evidence>
<proteinExistence type="inferred from homology"/>
<organism evidence="3 4">
    <name type="scientific">Mycobacterium lehmannii</name>
    <dbReference type="NCBI Taxonomy" id="2048550"/>
    <lineage>
        <taxon>Bacteria</taxon>
        <taxon>Bacillati</taxon>
        <taxon>Actinomycetota</taxon>
        <taxon>Actinomycetes</taxon>
        <taxon>Mycobacteriales</taxon>
        <taxon>Mycobacteriaceae</taxon>
        <taxon>Mycobacterium</taxon>
    </lineage>
</organism>
<gene>
    <name evidence="3" type="ORF">AU192_10440</name>
</gene>
<comment type="caution">
    <text evidence="3">The sequence shown here is derived from an EMBL/GenBank/DDBJ whole genome shotgun (WGS) entry which is preliminary data.</text>
</comment>
<keyword evidence="4" id="KW-1185">Reference proteome</keyword>
<sequence length="212" mass="22695">MTEIDVDHQISAVARTVGKRTIDAGEAHVVTIKQTYDTDQADLWDAVTNIERIPRWLMPISGDLKVGGSYQLHGNAGGTILTCDPPKSFTATWEYGGNTSWIEVSVGDQGADRAQLVIEHIAVVGDEMSLQFGPGAVGIGWDSMVLGLALHLSTGEAVDPEFGEQWVTTAEGRRFLALSNDAWYEANIASGAEPAAARAAADRCLKAYYGEA</sequence>
<comment type="similarity">
    <text evidence="1">Belongs to the AHA1 family.</text>
</comment>
<dbReference type="InterPro" id="IPR013538">
    <property type="entry name" value="ASHA1/2-like_C"/>
</dbReference>
<dbReference type="Pfam" id="PF08327">
    <property type="entry name" value="AHSA1"/>
    <property type="match status" value="1"/>
</dbReference>
<evidence type="ECO:0000313" key="4">
    <source>
        <dbReference type="Proteomes" id="UP000053707"/>
    </source>
</evidence>
<dbReference type="InterPro" id="IPR023393">
    <property type="entry name" value="START-like_dom_sf"/>
</dbReference>
<evidence type="ECO:0000313" key="3">
    <source>
        <dbReference type="EMBL" id="KUI20891.1"/>
    </source>
</evidence>
<feature type="domain" description="Activator of Hsp90 ATPase homologue 1/2-like C-terminal" evidence="2">
    <location>
        <begin position="38"/>
        <end position="145"/>
    </location>
</feature>
<protein>
    <submittedName>
        <fullName evidence="3">Polyketide cyclase</fullName>
    </submittedName>
</protein>
<dbReference type="CDD" id="cd08899">
    <property type="entry name" value="SRPBCC_CalC_Aha1-like_6"/>
    <property type="match status" value="1"/>
</dbReference>
<name>A0A101ADB3_9MYCO</name>
<dbReference type="AlphaFoldDB" id="A0A101ADB3"/>